<dbReference type="InterPro" id="IPR050962">
    <property type="entry name" value="Phosphate-bind_PstS"/>
</dbReference>
<dbReference type="EMBL" id="DXAM01000140">
    <property type="protein sequence ID" value="HJA05155.1"/>
    <property type="molecule type" value="Genomic_DNA"/>
</dbReference>
<dbReference type="GO" id="GO:0042301">
    <property type="term" value="F:phosphate ion binding"/>
    <property type="evidence" value="ECO:0007669"/>
    <property type="project" value="InterPro"/>
</dbReference>
<dbReference type="Gene3D" id="3.40.190.10">
    <property type="entry name" value="Periplasmic binding protein-like II"/>
    <property type="match status" value="2"/>
</dbReference>
<dbReference type="AlphaFoldDB" id="A0A9D2H7W2"/>
<feature type="region of interest" description="Disordered" evidence="5">
    <location>
        <begin position="29"/>
        <end position="51"/>
    </location>
</feature>
<keyword evidence="6" id="KW-0732">Signal</keyword>
<dbReference type="GO" id="GO:0035435">
    <property type="term" value="P:phosphate ion transmembrane transport"/>
    <property type="evidence" value="ECO:0007669"/>
    <property type="project" value="InterPro"/>
</dbReference>
<protein>
    <recommendedName>
        <fullName evidence="4">Phosphate-binding protein</fullName>
    </recommendedName>
</protein>
<sequence length="371" mass="38005">MKLSRLSGIAAIGAVAALTLAGCAANEAPAGDAPADGGASEAPAGSAGTLGATGASSQAAAQAALVATFQQNNPEATVNYESTGSGTGRDNFIAGASDFIGSDRAFELDEFEGGFATCTSDSIVEIPTYISPVALAFNLPEIDTLNLDAETIAGIFAGEITQWNDEAIASQNEGVELPDLAITPVNRSDASGTTETFVTYLAATAPDVWTFEVGDEWPIDGTERAQGTQGISQVVGSSEGTIGYLDASQVPEDAGQVAVGVDGEYVPYSSEAASKLIENSDLEDGREDQDLVFSVDPASASDGAYPIALVSYLIGCAEYEDTEKAQLVKDYFTFVASEEGQQVASDEAGSAPISEGLREQVMGAIDAIVTE</sequence>
<dbReference type="Proteomes" id="UP000824220">
    <property type="component" value="Unassembled WGS sequence"/>
</dbReference>
<dbReference type="InterPro" id="IPR005673">
    <property type="entry name" value="ABC_phos-bd_PstS"/>
</dbReference>
<feature type="signal peptide" evidence="6">
    <location>
        <begin position="1"/>
        <end position="21"/>
    </location>
</feature>
<comment type="similarity">
    <text evidence="1 4">Belongs to the PstS family.</text>
</comment>
<reference evidence="8" key="2">
    <citation type="submission" date="2021-04" db="EMBL/GenBank/DDBJ databases">
        <authorList>
            <person name="Gilroy R."/>
        </authorList>
    </citation>
    <scope>NUCLEOTIDE SEQUENCE</scope>
    <source>
        <strain evidence="8">ChiHjej8B7-3636</strain>
    </source>
</reference>
<keyword evidence="3 4" id="KW-0592">Phosphate transport</keyword>
<gene>
    <name evidence="8" type="ORF">H9800_09905</name>
</gene>
<name>A0A9D2H7W2_9MICO</name>
<evidence type="ECO:0000256" key="3">
    <source>
        <dbReference type="ARBA" id="ARBA00022592"/>
    </source>
</evidence>
<keyword evidence="2 4" id="KW-0813">Transport</keyword>
<feature type="chain" id="PRO_5039104621" description="Phosphate-binding protein" evidence="6">
    <location>
        <begin position="22"/>
        <end position="371"/>
    </location>
</feature>
<evidence type="ECO:0000259" key="7">
    <source>
        <dbReference type="Pfam" id="PF12849"/>
    </source>
</evidence>
<comment type="caution">
    <text evidence="8">The sequence shown here is derived from an EMBL/GenBank/DDBJ whole genome shotgun (WGS) entry which is preliminary data.</text>
</comment>
<dbReference type="PANTHER" id="PTHR42996">
    <property type="entry name" value="PHOSPHATE-BINDING PROTEIN PSTS"/>
    <property type="match status" value="1"/>
</dbReference>
<organism evidence="8 9">
    <name type="scientific">Candidatus Microbacterium stercoravium</name>
    <dbReference type="NCBI Taxonomy" id="2838697"/>
    <lineage>
        <taxon>Bacteria</taxon>
        <taxon>Bacillati</taxon>
        <taxon>Actinomycetota</taxon>
        <taxon>Actinomycetes</taxon>
        <taxon>Micrococcales</taxon>
        <taxon>Microbacteriaceae</taxon>
        <taxon>Microbacterium</taxon>
    </lineage>
</organism>
<dbReference type="GO" id="GO:0043190">
    <property type="term" value="C:ATP-binding cassette (ABC) transporter complex"/>
    <property type="evidence" value="ECO:0007669"/>
    <property type="project" value="InterPro"/>
</dbReference>
<dbReference type="PANTHER" id="PTHR42996:SF1">
    <property type="entry name" value="PHOSPHATE-BINDING PROTEIN PSTS"/>
    <property type="match status" value="1"/>
</dbReference>
<dbReference type="SUPFAM" id="SSF53850">
    <property type="entry name" value="Periplasmic binding protein-like II"/>
    <property type="match status" value="1"/>
</dbReference>
<feature type="domain" description="PBP" evidence="7">
    <location>
        <begin position="40"/>
        <end position="339"/>
    </location>
</feature>
<evidence type="ECO:0000256" key="2">
    <source>
        <dbReference type="ARBA" id="ARBA00022448"/>
    </source>
</evidence>
<evidence type="ECO:0000256" key="6">
    <source>
        <dbReference type="SAM" id="SignalP"/>
    </source>
</evidence>
<proteinExistence type="inferred from homology"/>
<evidence type="ECO:0000256" key="1">
    <source>
        <dbReference type="ARBA" id="ARBA00008725"/>
    </source>
</evidence>
<dbReference type="PIRSF" id="PIRSF002756">
    <property type="entry name" value="PstS"/>
    <property type="match status" value="1"/>
</dbReference>
<reference evidence="8" key="1">
    <citation type="journal article" date="2021" name="PeerJ">
        <title>Extensive microbial diversity within the chicken gut microbiome revealed by metagenomics and culture.</title>
        <authorList>
            <person name="Gilroy R."/>
            <person name="Ravi A."/>
            <person name="Getino M."/>
            <person name="Pursley I."/>
            <person name="Horton D.L."/>
            <person name="Alikhan N.F."/>
            <person name="Baker D."/>
            <person name="Gharbi K."/>
            <person name="Hall N."/>
            <person name="Watson M."/>
            <person name="Adriaenssens E.M."/>
            <person name="Foster-Nyarko E."/>
            <person name="Jarju S."/>
            <person name="Secka A."/>
            <person name="Antonio M."/>
            <person name="Oren A."/>
            <person name="Chaudhuri R.R."/>
            <person name="La Ragione R."/>
            <person name="Hildebrand F."/>
            <person name="Pallen M.J."/>
        </authorList>
    </citation>
    <scope>NUCLEOTIDE SEQUENCE</scope>
    <source>
        <strain evidence="8">ChiHjej8B7-3636</strain>
    </source>
</reference>
<evidence type="ECO:0000313" key="8">
    <source>
        <dbReference type="EMBL" id="HJA05155.1"/>
    </source>
</evidence>
<dbReference type="CDD" id="cd13565">
    <property type="entry name" value="PBP2_PstS"/>
    <property type="match status" value="1"/>
</dbReference>
<evidence type="ECO:0000256" key="5">
    <source>
        <dbReference type="SAM" id="MobiDB-lite"/>
    </source>
</evidence>
<dbReference type="PROSITE" id="PS51257">
    <property type="entry name" value="PROKAR_LIPOPROTEIN"/>
    <property type="match status" value="1"/>
</dbReference>
<dbReference type="Pfam" id="PF12849">
    <property type="entry name" value="PBP_like_2"/>
    <property type="match status" value="1"/>
</dbReference>
<evidence type="ECO:0000256" key="4">
    <source>
        <dbReference type="PIRNR" id="PIRNR002756"/>
    </source>
</evidence>
<evidence type="ECO:0000313" key="9">
    <source>
        <dbReference type="Proteomes" id="UP000824220"/>
    </source>
</evidence>
<accession>A0A9D2H7W2</accession>
<dbReference type="InterPro" id="IPR024370">
    <property type="entry name" value="PBP_domain"/>
</dbReference>